<dbReference type="EMBL" id="CM001221">
    <property type="protein sequence ID" value="AET00560.1"/>
    <property type="molecule type" value="Genomic_DNA"/>
</dbReference>
<protein>
    <submittedName>
        <fullName evidence="1 2">Uncharacterized protein</fullName>
    </submittedName>
</protein>
<evidence type="ECO:0000313" key="1">
    <source>
        <dbReference type="EMBL" id="AET00560.1"/>
    </source>
</evidence>
<proteinExistence type="predicted"/>
<accession>G7K8K7</accession>
<keyword evidence="3" id="KW-1185">Reference proteome</keyword>
<reference evidence="2" key="3">
    <citation type="submission" date="2015-04" db="UniProtKB">
        <authorList>
            <consortium name="EnsemblPlants"/>
        </authorList>
    </citation>
    <scope>IDENTIFICATION</scope>
    <source>
        <strain evidence="2">cv. Jemalong A17</strain>
    </source>
</reference>
<dbReference type="EnsemblPlants" id="AET00560">
    <property type="protein sequence ID" value="AET00560"/>
    <property type="gene ID" value="MTR_5g093400"/>
</dbReference>
<dbReference type="PaxDb" id="3880-AET00560"/>
<dbReference type="AlphaFoldDB" id="G7K8K7"/>
<dbReference type="Proteomes" id="UP000002051">
    <property type="component" value="Chromosome 5"/>
</dbReference>
<sequence length="71" mass="8489">MPLHTSRISRSSLVRRKPVRKPKKNLVFVRFRLSDQLRSSVDQINDFGVFNVADPETWVFRKLKYSHMCRL</sequence>
<reference evidence="1 3" key="1">
    <citation type="journal article" date="2011" name="Nature">
        <title>The Medicago genome provides insight into the evolution of rhizobial symbioses.</title>
        <authorList>
            <person name="Young N.D."/>
            <person name="Debelle F."/>
            <person name="Oldroyd G.E."/>
            <person name="Geurts R."/>
            <person name="Cannon S.B."/>
            <person name="Udvardi M.K."/>
            <person name="Benedito V.A."/>
            <person name="Mayer K.F."/>
            <person name="Gouzy J."/>
            <person name="Schoof H."/>
            <person name="Van de Peer Y."/>
            <person name="Proost S."/>
            <person name="Cook D.R."/>
            <person name="Meyers B.C."/>
            <person name="Spannagl M."/>
            <person name="Cheung F."/>
            <person name="De Mita S."/>
            <person name="Krishnakumar V."/>
            <person name="Gundlach H."/>
            <person name="Zhou S."/>
            <person name="Mudge J."/>
            <person name="Bharti A.K."/>
            <person name="Murray J.D."/>
            <person name="Naoumkina M.A."/>
            <person name="Rosen B."/>
            <person name="Silverstein K.A."/>
            <person name="Tang H."/>
            <person name="Rombauts S."/>
            <person name="Zhao P.X."/>
            <person name="Zhou P."/>
            <person name="Barbe V."/>
            <person name="Bardou P."/>
            <person name="Bechner M."/>
            <person name="Bellec A."/>
            <person name="Berger A."/>
            <person name="Berges H."/>
            <person name="Bidwell S."/>
            <person name="Bisseling T."/>
            <person name="Choisne N."/>
            <person name="Couloux A."/>
            <person name="Denny R."/>
            <person name="Deshpande S."/>
            <person name="Dai X."/>
            <person name="Doyle J.J."/>
            <person name="Dudez A.M."/>
            <person name="Farmer A.D."/>
            <person name="Fouteau S."/>
            <person name="Franken C."/>
            <person name="Gibelin C."/>
            <person name="Gish J."/>
            <person name="Goldstein S."/>
            <person name="Gonzalez A.J."/>
            <person name="Green P.J."/>
            <person name="Hallab A."/>
            <person name="Hartog M."/>
            <person name="Hua A."/>
            <person name="Humphray S.J."/>
            <person name="Jeong D.H."/>
            <person name="Jing Y."/>
            <person name="Jocker A."/>
            <person name="Kenton S.M."/>
            <person name="Kim D.J."/>
            <person name="Klee K."/>
            <person name="Lai H."/>
            <person name="Lang C."/>
            <person name="Lin S."/>
            <person name="Macmil S.L."/>
            <person name="Magdelenat G."/>
            <person name="Matthews L."/>
            <person name="McCorrison J."/>
            <person name="Monaghan E.L."/>
            <person name="Mun J.H."/>
            <person name="Najar F.Z."/>
            <person name="Nicholson C."/>
            <person name="Noirot C."/>
            <person name="O'Bleness M."/>
            <person name="Paule C.R."/>
            <person name="Poulain J."/>
            <person name="Prion F."/>
            <person name="Qin B."/>
            <person name="Qu C."/>
            <person name="Retzel E.F."/>
            <person name="Riddle C."/>
            <person name="Sallet E."/>
            <person name="Samain S."/>
            <person name="Samson N."/>
            <person name="Sanders I."/>
            <person name="Saurat O."/>
            <person name="Scarpelli C."/>
            <person name="Schiex T."/>
            <person name="Segurens B."/>
            <person name="Severin A.J."/>
            <person name="Sherrier D.J."/>
            <person name="Shi R."/>
            <person name="Sims S."/>
            <person name="Singer S.R."/>
            <person name="Sinharoy S."/>
            <person name="Sterck L."/>
            <person name="Viollet A."/>
            <person name="Wang B.B."/>
            <person name="Wang K."/>
            <person name="Wang M."/>
            <person name="Wang X."/>
            <person name="Warfsmann J."/>
            <person name="Weissenbach J."/>
            <person name="White D.D."/>
            <person name="White J.D."/>
            <person name="Wiley G.B."/>
            <person name="Wincker P."/>
            <person name="Xing Y."/>
            <person name="Yang L."/>
            <person name="Yao Z."/>
            <person name="Ying F."/>
            <person name="Zhai J."/>
            <person name="Zhou L."/>
            <person name="Zuber A."/>
            <person name="Denarie J."/>
            <person name="Dixon R.A."/>
            <person name="May G.D."/>
            <person name="Schwartz D.C."/>
            <person name="Rogers J."/>
            <person name="Quetier F."/>
            <person name="Town C.D."/>
            <person name="Roe B.A."/>
        </authorList>
    </citation>
    <scope>NUCLEOTIDE SEQUENCE [LARGE SCALE GENOMIC DNA]</scope>
    <source>
        <strain evidence="1">A17</strain>
        <strain evidence="2 3">cv. Jemalong A17</strain>
    </source>
</reference>
<evidence type="ECO:0000313" key="3">
    <source>
        <dbReference type="Proteomes" id="UP000002051"/>
    </source>
</evidence>
<evidence type="ECO:0000313" key="2">
    <source>
        <dbReference type="EnsemblPlants" id="AET00560"/>
    </source>
</evidence>
<dbReference type="HOGENOM" id="CLU_202778_0_0_1"/>
<organism evidence="1 3">
    <name type="scientific">Medicago truncatula</name>
    <name type="common">Barrel medic</name>
    <name type="synonym">Medicago tribuloides</name>
    <dbReference type="NCBI Taxonomy" id="3880"/>
    <lineage>
        <taxon>Eukaryota</taxon>
        <taxon>Viridiplantae</taxon>
        <taxon>Streptophyta</taxon>
        <taxon>Embryophyta</taxon>
        <taxon>Tracheophyta</taxon>
        <taxon>Spermatophyta</taxon>
        <taxon>Magnoliopsida</taxon>
        <taxon>eudicotyledons</taxon>
        <taxon>Gunneridae</taxon>
        <taxon>Pentapetalae</taxon>
        <taxon>rosids</taxon>
        <taxon>fabids</taxon>
        <taxon>Fabales</taxon>
        <taxon>Fabaceae</taxon>
        <taxon>Papilionoideae</taxon>
        <taxon>50 kb inversion clade</taxon>
        <taxon>NPAAA clade</taxon>
        <taxon>Hologalegina</taxon>
        <taxon>IRL clade</taxon>
        <taxon>Trifolieae</taxon>
        <taxon>Medicago</taxon>
    </lineage>
</organism>
<name>G7K8K7_MEDTR</name>
<gene>
    <name evidence="1" type="ordered locus">MTR_5g093400</name>
</gene>
<reference evidence="1 3" key="2">
    <citation type="journal article" date="2014" name="BMC Genomics">
        <title>An improved genome release (version Mt4.0) for the model legume Medicago truncatula.</title>
        <authorList>
            <person name="Tang H."/>
            <person name="Krishnakumar V."/>
            <person name="Bidwell S."/>
            <person name="Rosen B."/>
            <person name="Chan A."/>
            <person name="Zhou S."/>
            <person name="Gentzbittel L."/>
            <person name="Childs K.L."/>
            <person name="Yandell M."/>
            <person name="Gundlach H."/>
            <person name="Mayer K.F."/>
            <person name="Schwartz D.C."/>
            <person name="Town C.D."/>
        </authorList>
    </citation>
    <scope>GENOME REANNOTATION</scope>
    <source>
        <strain evidence="2 3">cv. Jemalong A17</strain>
    </source>
</reference>